<organism evidence="2 3">
    <name type="scientific">Hymenobacter defluvii</name>
    <dbReference type="NCBI Taxonomy" id="2054411"/>
    <lineage>
        <taxon>Bacteria</taxon>
        <taxon>Pseudomonadati</taxon>
        <taxon>Bacteroidota</taxon>
        <taxon>Cytophagia</taxon>
        <taxon>Cytophagales</taxon>
        <taxon>Hymenobacteraceae</taxon>
        <taxon>Hymenobacter</taxon>
    </lineage>
</organism>
<gene>
    <name evidence="2" type="ORF">J4D97_21260</name>
</gene>
<dbReference type="RefSeq" id="WP_208309335.1">
    <property type="nucleotide sequence ID" value="NZ_JAGETX010000027.1"/>
</dbReference>
<dbReference type="InterPro" id="IPR029024">
    <property type="entry name" value="TerB-like"/>
</dbReference>
<dbReference type="Proteomes" id="UP000670527">
    <property type="component" value="Unassembled WGS sequence"/>
</dbReference>
<dbReference type="Gene3D" id="1.10.3680.10">
    <property type="entry name" value="TerB-like"/>
    <property type="match status" value="1"/>
</dbReference>
<evidence type="ECO:0000313" key="2">
    <source>
        <dbReference type="EMBL" id="MBO3273192.1"/>
    </source>
</evidence>
<dbReference type="InterPro" id="IPR007791">
    <property type="entry name" value="DjlA_N"/>
</dbReference>
<dbReference type="CDD" id="cd07176">
    <property type="entry name" value="terB"/>
    <property type="match status" value="1"/>
</dbReference>
<name>A0ABS3THP3_9BACT</name>
<evidence type="ECO:0000259" key="1">
    <source>
        <dbReference type="Pfam" id="PF05099"/>
    </source>
</evidence>
<comment type="caution">
    <text evidence="2">The sequence shown here is derived from an EMBL/GenBank/DDBJ whole genome shotgun (WGS) entry which is preliminary data.</text>
</comment>
<feature type="domain" description="Co-chaperone DjlA N-terminal" evidence="1">
    <location>
        <begin position="23"/>
        <end position="132"/>
    </location>
</feature>
<accession>A0ABS3THP3</accession>
<dbReference type="SUPFAM" id="SSF158682">
    <property type="entry name" value="TerB-like"/>
    <property type="match status" value="1"/>
</dbReference>
<dbReference type="EMBL" id="JAGETX010000027">
    <property type="protein sequence ID" value="MBO3273192.1"/>
    <property type="molecule type" value="Genomic_DNA"/>
</dbReference>
<dbReference type="Pfam" id="PF05099">
    <property type="entry name" value="TerB"/>
    <property type="match status" value="1"/>
</dbReference>
<evidence type="ECO:0000313" key="3">
    <source>
        <dbReference type="Proteomes" id="UP000670527"/>
    </source>
</evidence>
<reference evidence="2 3" key="1">
    <citation type="submission" date="2021-03" db="EMBL/GenBank/DDBJ databases">
        <authorList>
            <person name="Kim M.K."/>
        </authorList>
    </citation>
    <scope>NUCLEOTIDE SEQUENCE [LARGE SCALE GENOMIC DNA]</scope>
    <source>
        <strain evidence="2 3">BT507</strain>
    </source>
</reference>
<keyword evidence="3" id="KW-1185">Reference proteome</keyword>
<sequence>MGLFDKVFSSNAAQTNPFTDSRDAFFAILYACMSADGNVDDEEINALVAVSQQKAFFRGYDIVSIYRRIAPKVIALGNVLEAVTQAAPQIPVELRETLFATCVDFAAADGMVGRAEQSVLEHLQQALELDSQRCLTIIDVILVKNKG</sequence>
<proteinExistence type="predicted"/>
<protein>
    <submittedName>
        <fullName evidence="2">Tellurite resistance TerB family protein</fullName>
    </submittedName>
</protein>